<keyword evidence="4" id="KW-1185">Reference proteome</keyword>
<evidence type="ECO:0000313" key="4">
    <source>
        <dbReference type="Proteomes" id="UP000095228"/>
    </source>
</evidence>
<organism evidence="3 4">
    <name type="scientific">Lacunisphaera limnophila</name>
    <dbReference type="NCBI Taxonomy" id="1838286"/>
    <lineage>
        <taxon>Bacteria</taxon>
        <taxon>Pseudomonadati</taxon>
        <taxon>Verrucomicrobiota</taxon>
        <taxon>Opitutia</taxon>
        <taxon>Opitutales</taxon>
        <taxon>Opitutaceae</taxon>
        <taxon>Lacunisphaera</taxon>
    </lineage>
</organism>
<dbReference type="AlphaFoldDB" id="A0A1D8AXV5"/>
<proteinExistence type="predicted"/>
<dbReference type="SUPFAM" id="SSF54427">
    <property type="entry name" value="NTF2-like"/>
    <property type="match status" value="1"/>
</dbReference>
<accession>A0A1D8AXV5</accession>
<dbReference type="EMBL" id="CP016094">
    <property type="protein sequence ID" value="AOS45707.1"/>
    <property type="molecule type" value="Genomic_DNA"/>
</dbReference>
<dbReference type="InterPro" id="IPR032710">
    <property type="entry name" value="NTF2-like_dom_sf"/>
</dbReference>
<dbReference type="Proteomes" id="UP000095228">
    <property type="component" value="Chromosome"/>
</dbReference>
<sequence>MKPLLLLILLPLFLLAQPATPPTLYAVRLTTGPAWDAAKPPHDQAGMREHSANIARLRRESLLVLGARFGELGLLVLRLPDEAAVQSQLAPDPAIAAGVFKVQIDVFTPFAHGTTAWLTTPEAVLLRAYLEAFNRHDAVAVAAFCAEDFTCYSVDGGQTSTDATSRAQLRDWLVGYFKSFPTVRSEFLSVEQTGPYLTVRERPSWDDKEGKRVSQQAHGVYEIRDNHIRRVWYFPSVKDAPGAASAK</sequence>
<dbReference type="OrthoDB" id="1439804at2"/>
<feature type="chain" id="PRO_5009105351" evidence="1">
    <location>
        <begin position="22"/>
        <end position="247"/>
    </location>
</feature>
<dbReference type="Pfam" id="PF12680">
    <property type="entry name" value="SnoaL_2"/>
    <property type="match status" value="1"/>
</dbReference>
<keyword evidence="1" id="KW-0732">Signal</keyword>
<name>A0A1D8AXV5_9BACT</name>
<dbReference type="KEGG" id="obg:Verru16b_02794"/>
<dbReference type="Gene3D" id="3.10.450.50">
    <property type="match status" value="1"/>
</dbReference>
<evidence type="ECO:0000259" key="2">
    <source>
        <dbReference type="Pfam" id="PF12680"/>
    </source>
</evidence>
<dbReference type="STRING" id="1838286.Verru16b_02794"/>
<protein>
    <submittedName>
        <fullName evidence="3">SnoaL-like domain protein</fullName>
    </submittedName>
</protein>
<gene>
    <name evidence="3" type="ORF">Verru16b_02794</name>
</gene>
<feature type="signal peptide" evidence="1">
    <location>
        <begin position="1"/>
        <end position="21"/>
    </location>
</feature>
<evidence type="ECO:0000313" key="3">
    <source>
        <dbReference type="EMBL" id="AOS45707.1"/>
    </source>
</evidence>
<dbReference type="InterPro" id="IPR037401">
    <property type="entry name" value="SnoaL-like"/>
</dbReference>
<reference evidence="3 4" key="1">
    <citation type="submission" date="2016-06" db="EMBL/GenBank/DDBJ databases">
        <title>Three novel species with peptidoglycan cell walls form the new genus Lacunisphaera gen. nov. in the family Opitutaceae of the verrucomicrobial subdivision 4.</title>
        <authorList>
            <person name="Rast P."/>
            <person name="Gloeckner I."/>
            <person name="Jogler M."/>
            <person name="Boedeker C."/>
            <person name="Jeske O."/>
            <person name="Wiegand S."/>
            <person name="Reinhardt R."/>
            <person name="Schumann P."/>
            <person name="Rohde M."/>
            <person name="Spring S."/>
            <person name="Gloeckner F.O."/>
            <person name="Jogler C."/>
        </authorList>
    </citation>
    <scope>NUCLEOTIDE SEQUENCE [LARGE SCALE GENOMIC DNA]</scope>
    <source>
        <strain evidence="3 4">IG16b</strain>
    </source>
</reference>
<feature type="domain" description="SnoaL-like" evidence="2">
    <location>
        <begin position="127"/>
        <end position="230"/>
    </location>
</feature>
<dbReference type="RefSeq" id="WP_069962828.1">
    <property type="nucleotide sequence ID" value="NZ_CP016094.1"/>
</dbReference>
<evidence type="ECO:0000256" key="1">
    <source>
        <dbReference type="SAM" id="SignalP"/>
    </source>
</evidence>